<keyword evidence="4" id="KW-0676">Redox-active center</keyword>
<organism evidence="5 6">
    <name type="scientific">Sphingobacterium multivorum</name>
    <dbReference type="NCBI Taxonomy" id="28454"/>
    <lineage>
        <taxon>Bacteria</taxon>
        <taxon>Pseudomonadati</taxon>
        <taxon>Bacteroidota</taxon>
        <taxon>Sphingobacteriia</taxon>
        <taxon>Sphingobacteriales</taxon>
        <taxon>Sphingobacteriaceae</taxon>
        <taxon>Sphingobacterium</taxon>
    </lineage>
</organism>
<dbReference type="Pfam" id="PF13905">
    <property type="entry name" value="Thioredoxin_8"/>
    <property type="match status" value="1"/>
</dbReference>
<evidence type="ECO:0000256" key="2">
    <source>
        <dbReference type="ARBA" id="ARBA00022748"/>
    </source>
</evidence>
<evidence type="ECO:0000256" key="1">
    <source>
        <dbReference type="ARBA" id="ARBA00004196"/>
    </source>
</evidence>
<gene>
    <name evidence="5" type="primary">trxA_6</name>
    <name evidence="5" type="ORF">NCTC11343_04123</name>
</gene>
<proteinExistence type="predicted"/>
<evidence type="ECO:0000256" key="4">
    <source>
        <dbReference type="ARBA" id="ARBA00023284"/>
    </source>
</evidence>
<reference evidence="5 6" key="1">
    <citation type="submission" date="2018-06" db="EMBL/GenBank/DDBJ databases">
        <authorList>
            <consortium name="Pathogen Informatics"/>
            <person name="Doyle S."/>
        </authorList>
    </citation>
    <scope>NUCLEOTIDE SEQUENCE [LARGE SCALE GENOMIC DNA]</scope>
    <source>
        <strain evidence="5 6">NCTC11343</strain>
    </source>
</reference>
<dbReference type="PROSITE" id="PS51257">
    <property type="entry name" value="PROKAR_LIPOPROTEIN"/>
    <property type="match status" value="1"/>
</dbReference>
<dbReference type="RefSeq" id="WP_112375661.1">
    <property type="nucleotide sequence ID" value="NZ_CP069793.1"/>
</dbReference>
<evidence type="ECO:0000313" key="6">
    <source>
        <dbReference type="Proteomes" id="UP000251241"/>
    </source>
</evidence>
<dbReference type="InterPro" id="IPR050553">
    <property type="entry name" value="Thioredoxin_ResA/DsbE_sf"/>
</dbReference>
<dbReference type="InterPro" id="IPR013766">
    <property type="entry name" value="Thioredoxin_domain"/>
</dbReference>
<dbReference type="Proteomes" id="UP000251241">
    <property type="component" value="Unassembled WGS sequence"/>
</dbReference>
<dbReference type="Gene3D" id="3.40.30.10">
    <property type="entry name" value="Glutaredoxin"/>
    <property type="match status" value="1"/>
</dbReference>
<dbReference type="SUPFAM" id="SSF52833">
    <property type="entry name" value="Thioredoxin-like"/>
    <property type="match status" value="1"/>
</dbReference>
<dbReference type="GO" id="GO:0030313">
    <property type="term" value="C:cell envelope"/>
    <property type="evidence" value="ECO:0007669"/>
    <property type="project" value="UniProtKB-SubCell"/>
</dbReference>
<sequence length="371" mass="42676">MRLIYLNLLLFIASCGPTTAPKDSVYIMGNIKNLSAGTVYLLNSERKAIDSVYAKDGKFSFSLQRDPENDFYTLSHIDDNGMKSIFQFPTDRTFRGGPLQVDFFMADDTVKLGGSLKVFHSRQIKMADNIQLVYPDEPLSAGKQTRAMYSVNWDLNKRITDSEFVNVQQQVKEYPYSIYLLKQISENRANFSVRQLQLLLSLFNDDMKQRKETVAIKESISNRQVSSGKIVSLELKFVDGGVKRIIDRNSKVNILVFWASWCGPCLQEIPALKELYKKYKNEDNVHWVSVSLDRNELAWKKSLEENNMPWEQFIVPSEKINFLYDILELDGSIPAVLFVNNQGKIINKLIGYDKENIKNYDKIITENLAKN</sequence>
<evidence type="ECO:0000256" key="3">
    <source>
        <dbReference type="ARBA" id="ARBA00023157"/>
    </source>
</evidence>
<dbReference type="EMBL" id="UAUU01000011">
    <property type="protein sequence ID" value="SPZ92069.1"/>
    <property type="molecule type" value="Genomic_DNA"/>
</dbReference>
<dbReference type="PROSITE" id="PS51352">
    <property type="entry name" value="THIOREDOXIN_2"/>
    <property type="match status" value="1"/>
</dbReference>
<accession>A0A2X2LFC0</accession>
<dbReference type="InterPro" id="IPR036249">
    <property type="entry name" value="Thioredoxin-like_sf"/>
</dbReference>
<dbReference type="PANTHER" id="PTHR42852:SF6">
    <property type="entry name" value="THIOL:DISULFIDE INTERCHANGE PROTEIN DSBE"/>
    <property type="match status" value="1"/>
</dbReference>
<protein>
    <submittedName>
        <fullName evidence="5">Thioredoxin</fullName>
    </submittedName>
</protein>
<keyword evidence="2" id="KW-0201">Cytochrome c-type biogenesis</keyword>
<keyword evidence="3" id="KW-1015">Disulfide bond</keyword>
<evidence type="ECO:0000313" key="5">
    <source>
        <dbReference type="EMBL" id="SPZ92069.1"/>
    </source>
</evidence>
<dbReference type="PANTHER" id="PTHR42852">
    <property type="entry name" value="THIOL:DISULFIDE INTERCHANGE PROTEIN DSBE"/>
    <property type="match status" value="1"/>
</dbReference>
<comment type="subcellular location">
    <subcellularLocation>
        <location evidence="1">Cell envelope</location>
    </subcellularLocation>
</comment>
<dbReference type="InterPro" id="IPR017937">
    <property type="entry name" value="Thioredoxin_CS"/>
</dbReference>
<dbReference type="CDD" id="cd02966">
    <property type="entry name" value="TlpA_like_family"/>
    <property type="match status" value="1"/>
</dbReference>
<name>A0A2X2LFC0_SPHMU</name>
<dbReference type="InterPro" id="IPR012336">
    <property type="entry name" value="Thioredoxin-like_fold"/>
</dbReference>
<dbReference type="Pfam" id="PF14289">
    <property type="entry name" value="DUF4369"/>
    <property type="match status" value="1"/>
</dbReference>
<dbReference type="GeneID" id="97182112"/>
<dbReference type="AlphaFoldDB" id="A0A2X2LFC0"/>
<dbReference type="InterPro" id="IPR025380">
    <property type="entry name" value="DUF4369"/>
</dbReference>
<dbReference type="PROSITE" id="PS00194">
    <property type="entry name" value="THIOREDOXIN_1"/>
    <property type="match status" value="1"/>
</dbReference>
<dbReference type="GO" id="GO:0017004">
    <property type="term" value="P:cytochrome complex assembly"/>
    <property type="evidence" value="ECO:0007669"/>
    <property type="project" value="UniProtKB-KW"/>
</dbReference>